<gene>
    <name evidence="2" type="ORF">ICL16_28495</name>
</gene>
<dbReference type="Pfam" id="PF01584">
    <property type="entry name" value="CheW"/>
    <property type="match status" value="1"/>
</dbReference>
<accession>A0A8J7C9F8</accession>
<evidence type="ECO:0000313" key="2">
    <source>
        <dbReference type="EMBL" id="MBD2775891.1"/>
    </source>
</evidence>
<name>A0A8J7C9F8_9CYAN</name>
<proteinExistence type="predicted"/>
<dbReference type="RefSeq" id="WP_190834903.1">
    <property type="nucleotide sequence ID" value="NZ_CAWPPI010000086.1"/>
</dbReference>
<evidence type="ECO:0000259" key="1">
    <source>
        <dbReference type="SMART" id="SM00260"/>
    </source>
</evidence>
<dbReference type="InterPro" id="IPR002545">
    <property type="entry name" value="CheW-lke_dom"/>
</dbReference>
<dbReference type="GO" id="GO:0006935">
    <property type="term" value="P:chemotaxis"/>
    <property type="evidence" value="ECO:0007669"/>
    <property type="project" value="InterPro"/>
</dbReference>
<organism evidence="2 3">
    <name type="scientific">Iningainema tapete BLCC-T55</name>
    <dbReference type="NCBI Taxonomy" id="2748662"/>
    <lineage>
        <taxon>Bacteria</taxon>
        <taxon>Bacillati</taxon>
        <taxon>Cyanobacteriota</taxon>
        <taxon>Cyanophyceae</taxon>
        <taxon>Nostocales</taxon>
        <taxon>Scytonemataceae</taxon>
        <taxon>Iningainema tapete</taxon>
    </lineage>
</organism>
<dbReference type="SMART" id="SM00260">
    <property type="entry name" value="CheW"/>
    <property type="match status" value="1"/>
</dbReference>
<dbReference type="GO" id="GO:0007165">
    <property type="term" value="P:signal transduction"/>
    <property type="evidence" value="ECO:0007669"/>
    <property type="project" value="InterPro"/>
</dbReference>
<comment type="caution">
    <text evidence="2">The sequence shown here is derived from an EMBL/GenBank/DDBJ whole genome shotgun (WGS) entry which is preliminary data.</text>
</comment>
<sequence>MKTSLTEGKYITFKISNYILALPIDNIFKVITCPPDLSKILKHTKLAQMGKRTVMLLNLRASLDPHLNHQQDNDCFGRFLIITQGSQEELYGILVDAPPNLLKISETSIQSVPESFHHIGLPSWVSQIAILNHKDQPSTILMLDINQAFALK</sequence>
<dbReference type="SUPFAM" id="SSF50341">
    <property type="entry name" value="CheW-like"/>
    <property type="match status" value="1"/>
</dbReference>
<keyword evidence="3" id="KW-1185">Reference proteome</keyword>
<protein>
    <submittedName>
        <fullName evidence="2">Chemotaxis protein CheW</fullName>
    </submittedName>
</protein>
<dbReference type="InterPro" id="IPR036061">
    <property type="entry name" value="CheW-like_dom_sf"/>
</dbReference>
<feature type="domain" description="CheW-like" evidence="1">
    <location>
        <begin position="5"/>
        <end position="149"/>
    </location>
</feature>
<dbReference type="AlphaFoldDB" id="A0A8J7C9F8"/>
<dbReference type="Proteomes" id="UP000629098">
    <property type="component" value="Unassembled WGS sequence"/>
</dbReference>
<dbReference type="EMBL" id="JACXAE010000086">
    <property type="protein sequence ID" value="MBD2775891.1"/>
    <property type="molecule type" value="Genomic_DNA"/>
</dbReference>
<reference evidence="2" key="1">
    <citation type="submission" date="2020-09" db="EMBL/GenBank/DDBJ databases">
        <title>Iningainema tapete sp. nov. (Scytonemataceae, Cyanobacteria) from greenhouses in central Florida (USA) produces two types of nodularin with biosynthetic potential for microcystin-LR and anabaenopeptins.</title>
        <authorList>
            <person name="Berthold D.E."/>
            <person name="Lefler F.W."/>
            <person name="Huang I.-S."/>
            <person name="Abdulla H."/>
            <person name="Zimba P.V."/>
            <person name="Laughinghouse H.D. IV."/>
        </authorList>
    </citation>
    <scope>NUCLEOTIDE SEQUENCE</scope>
    <source>
        <strain evidence="2">BLCCT55</strain>
    </source>
</reference>
<evidence type="ECO:0000313" key="3">
    <source>
        <dbReference type="Proteomes" id="UP000629098"/>
    </source>
</evidence>